<dbReference type="GO" id="GO:0005524">
    <property type="term" value="F:ATP binding"/>
    <property type="evidence" value="ECO:0007669"/>
    <property type="project" value="UniProtKB-KW"/>
</dbReference>
<dbReference type="Gene3D" id="3.40.50.300">
    <property type="entry name" value="P-loop containing nucleotide triphosphate hydrolases"/>
    <property type="match status" value="2"/>
</dbReference>
<evidence type="ECO:0000256" key="1">
    <source>
        <dbReference type="ARBA" id="ARBA00011054"/>
    </source>
</evidence>
<dbReference type="FunFam" id="3.40.50.300:FF:000011">
    <property type="entry name" value="Putative ABC transporter ATP-binding component"/>
    <property type="match status" value="1"/>
</dbReference>
<dbReference type="InterPro" id="IPR003593">
    <property type="entry name" value="AAA+_ATPase"/>
</dbReference>
<dbReference type="EMBL" id="JBJKFK010000084">
    <property type="protein sequence ID" value="KAL3320005.1"/>
    <property type="molecule type" value="Genomic_DNA"/>
</dbReference>
<dbReference type="PANTHER" id="PTHR19211:SF117">
    <property type="entry name" value="ATP-BINDING CASSETTE SUB-FAMILY F MEMBER 3"/>
    <property type="match status" value="1"/>
</dbReference>
<keyword evidence="4 7" id="KW-0067">ATP-binding</keyword>
<evidence type="ECO:0000256" key="5">
    <source>
        <dbReference type="ARBA" id="ARBA00022990"/>
    </source>
</evidence>
<dbReference type="SUPFAM" id="SSF52540">
    <property type="entry name" value="P-loop containing nucleoside triphosphate hydrolases"/>
    <property type="match status" value="2"/>
</dbReference>
<dbReference type="PROSITE" id="PS50893">
    <property type="entry name" value="ABC_TRANSPORTER_2"/>
    <property type="match status" value="2"/>
</dbReference>
<keyword evidence="8" id="KW-1185">Reference proteome</keyword>
<evidence type="ECO:0000259" key="6">
    <source>
        <dbReference type="PROSITE" id="PS50893"/>
    </source>
</evidence>
<keyword evidence="2" id="KW-0677">Repeat</keyword>
<dbReference type="Proteomes" id="UP001626550">
    <property type="component" value="Unassembled WGS sequence"/>
</dbReference>
<evidence type="ECO:0000256" key="4">
    <source>
        <dbReference type="ARBA" id="ARBA00022840"/>
    </source>
</evidence>
<dbReference type="InterPro" id="IPR017871">
    <property type="entry name" value="ABC_transporter-like_CS"/>
</dbReference>
<dbReference type="InterPro" id="IPR032781">
    <property type="entry name" value="ABC_tran_Xtn"/>
</dbReference>
<evidence type="ECO:0000256" key="2">
    <source>
        <dbReference type="ARBA" id="ARBA00022737"/>
    </source>
</evidence>
<dbReference type="AlphaFoldDB" id="A0ABD2QKD3"/>
<dbReference type="Pfam" id="PF00005">
    <property type="entry name" value="ABC_tran"/>
    <property type="match status" value="2"/>
</dbReference>
<dbReference type="PANTHER" id="PTHR19211">
    <property type="entry name" value="ATP-BINDING TRANSPORT PROTEIN-RELATED"/>
    <property type="match status" value="1"/>
</dbReference>
<dbReference type="PROSITE" id="PS00211">
    <property type="entry name" value="ABC_TRANSPORTER_1"/>
    <property type="match status" value="1"/>
</dbReference>
<evidence type="ECO:0000256" key="3">
    <source>
        <dbReference type="ARBA" id="ARBA00022741"/>
    </source>
</evidence>
<dbReference type="InterPro" id="IPR003439">
    <property type="entry name" value="ABC_transporter-like_ATP-bd"/>
</dbReference>
<protein>
    <submittedName>
        <fullName evidence="7">ATP-binding cassette sub- F member 3</fullName>
    </submittedName>
</protein>
<dbReference type="CDD" id="cd03221">
    <property type="entry name" value="ABCF_EF-3"/>
    <property type="match status" value="2"/>
</dbReference>
<dbReference type="InterPro" id="IPR058770">
    <property type="entry name" value="PWI_ABCF3"/>
</dbReference>
<comment type="similarity">
    <text evidence="1">Belongs to the ABC transporter superfamily. ABCF family. EF3 subfamily.</text>
</comment>
<evidence type="ECO:0000313" key="7">
    <source>
        <dbReference type="EMBL" id="KAL3320005.1"/>
    </source>
</evidence>
<feature type="domain" description="ABC transporter" evidence="6">
    <location>
        <begin position="186"/>
        <end position="428"/>
    </location>
</feature>
<dbReference type="Pfam" id="PF26051">
    <property type="entry name" value="PWI_ABCF3"/>
    <property type="match status" value="1"/>
</dbReference>
<organism evidence="7 8">
    <name type="scientific">Cichlidogyrus casuarinus</name>
    <dbReference type="NCBI Taxonomy" id="1844966"/>
    <lineage>
        <taxon>Eukaryota</taxon>
        <taxon>Metazoa</taxon>
        <taxon>Spiralia</taxon>
        <taxon>Lophotrochozoa</taxon>
        <taxon>Platyhelminthes</taxon>
        <taxon>Monogenea</taxon>
        <taxon>Monopisthocotylea</taxon>
        <taxon>Dactylogyridea</taxon>
        <taxon>Ancyrocephalidae</taxon>
        <taxon>Cichlidogyrus</taxon>
    </lineage>
</organism>
<dbReference type="InterPro" id="IPR050611">
    <property type="entry name" value="ABCF"/>
</dbReference>
<keyword evidence="5" id="KW-0007">Acetylation</keyword>
<dbReference type="SMART" id="SM00382">
    <property type="entry name" value="AAA"/>
    <property type="match status" value="2"/>
</dbReference>
<proteinExistence type="inferred from homology"/>
<dbReference type="InterPro" id="IPR027417">
    <property type="entry name" value="P-loop_NTPase"/>
</dbReference>
<evidence type="ECO:0000313" key="8">
    <source>
        <dbReference type="Proteomes" id="UP001626550"/>
    </source>
</evidence>
<dbReference type="Pfam" id="PF12848">
    <property type="entry name" value="ABC_tran_Xtn"/>
    <property type="match status" value="1"/>
</dbReference>
<accession>A0ABD2QKD3</accession>
<feature type="domain" description="ABC transporter" evidence="6">
    <location>
        <begin position="495"/>
        <end position="710"/>
    </location>
</feature>
<dbReference type="FunFam" id="3.40.50.300:FF:000104">
    <property type="entry name" value="ATP-binding cassette sub-family F member 3"/>
    <property type="match status" value="1"/>
</dbReference>
<sequence>MSTANIEAALAFIKKSCTNLDEVVNDYITDVLISSADSFANQEELHDTIGHFIIDADPSRTEEEVSKLCKDIFHLLRPEGEELTEHEALDAPIHMGSLMDSFNHRVIDSKSIWMAKKDVVSIVDQDKLKKAEAKIVDKQIKKSQVTNMPSNYSFNSLDEGANVSQQVDKRDLVCDENNEFRAVNELHIENFDISYGSRKILCSASLHVANGRRYGLVGRNGYGKTTLLKSISRRDLVIPRGVQVAHVEQEIKGDSTTALESVLKADIERDSLLAELRKLQLDLDDGKADARMSQIHHRLEEIEADKAPTRAALVLKGLGFDAQMQQRETRTFSGGWRMRLALAQALFSQPDLLLLDEPTNMLDMRAIVWLEDYLQTWKSILIVVSHDRAFLNNICTDMIHLTACKLDAYKGNYDAFETAREERLLNQRREYEAQKAERAHIQEFIDRFRYNAKRATLVQSRIKQLERMPPLVIPEKEVQVVLNLPECDKLGGTVLRLDEVCFHYSAEKPILQKVDLSVNSESRVVIVGENGAGKTTLLRILLGELDPVKGLRHAHRNLRIGYFSQHHVDQLELGSSSLEFLSRKYPNQGEAKYRSQLASFGIADLLAMQPIGSLSGGQKSRVAFAAMCLSSPNILILDEPTNHLDMETIAALIEALRKFQGAVILVSHDERLIDSLCTQVWVCTRYAAGSKLPRETGSEVRCLDGGLKEYRKIVRAQLTEELAPC</sequence>
<gene>
    <name evidence="7" type="primary">ABCF3</name>
    <name evidence="7" type="ORF">Ciccas_001332</name>
</gene>
<comment type="caution">
    <text evidence="7">The sequence shown here is derived from an EMBL/GenBank/DDBJ whole genome shotgun (WGS) entry which is preliminary data.</text>
</comment>
<name>A0ABD2QKD3_9PLAT</name>
<keyword evidence="3" id="KW-0547">Nucleotide-binding</keyword>
<reference evidence="7 8" key="1">
    <citation type="submission" date="2024-11" db="EMBL/GenBank/DDBJ databases">
        <title>Adaptive evolution of stress response genes in parasites aligns with host niche diversity.</title>
        <authorList>
            <person name="Hahn C."/>
            <person name="Resl P."/>
        </authorList>
    </citation>
    <scope>NUCLEOTIDE SEQUENCE [LARGE SCALE GENOMIC DNA]</scope>
    <source>
        <strain evidence="7">EGGRZ-B1_66</strain>
        <tissue evidence="7">Body</tissue>
    </source>
</reference>